<evidence type="ECO:0000256" key="2">
    <source>
        <dbReference type="ARBA" id="ARBA00011738"/>
    </source>
</evidence>
<proteinExistence type="predicted"/>
<keyword evidence="3" id="KW-0479">Metal-binding</keyword>
<evidence type="ECO:0000313" key="13">
    <source>
        <dbReference type="Proteomes" id="UP001151532"/>
    </source>
</evidence>
<dbReference type="GO" id="GO:0008270">
    <property type="term" value="F:zinc ion binding"/>
    <property type="evidence" value="ECO:0007669"/>
    <property type="project" value="UniProtKB-KW"/>
</dbReference>
<dbReference type="InterPro" id="IPR025525">
    <property type="entry name" value="hAT-like_transposase_RNase-H"/>
</dbReference>
<dbReference type="Pfam" id="PF02892">
    <property type="entry name" value="zf-BED"/>
    <property type="match status" value="1"/>
</dbReference>
<comment type="subunit">
    <text evidence="2">Homodimer.</text>
</comment>
<evidence type="ECO:0000256" key="6">
    <source>
        <dbReference type="ARBA" id="ARBA00023015"/>
    </source>
</evidence>
<keyword evidence="13" id="KW-1185">Reference proteome</keyword>
<dbReference type="OrthoDB" id="1607513at2759"/>
<organism evidence="12 13">
    <name type="scientific">Salix purpurea</name>
    <name type="common">Purple osier willow</name>
    <dbReference type="NCBI Taxonomy" id="77065"/>
    <lineage>
        <taxon>Eukaryota</taxon>
        <taxon>Viridiplantae</taxon>
        <taxon>Streptophyta</taxon>
        <taxon>Embryophyta</taxon>
        <taxon>Tracheophyta</taxon>
        <taxon>Spermatophyta</taxon>
        <taxon>Magnoliopsida</taxon>
        <taxon>eudicotyledons</taxon>
        <taxon>Gunneridae</taxon>
        <taxon>Pentapetalae</taxon>
        <taxon>rosids</taxon>
        <taxon>fabids</taxon>
        <taxon>Malpighiales</taxon>
        <taxon>Salicaceae</taxon>
        <taxon>Saliceae</taxon>
        <taxon>Salix</taxon>
    </lineage>
</organism>
<keyword evidence="7" id="KW-0238">DNA-binding</keyword>
<dbReference type="InterPro" id="IPR012337">
    <property type="entry name" value="RNaseH-like_sf"/>
</dbReference>
<dbReference type="GO" id="GO:0005634">
    <property type="term" value="C:nucleus"/>
    <property type="evidence" value="ECO:0007669"/>
    <property type="project" value="UniProtKB-SubCell"/>
</dbReference>
<dbReference type="EMBL" id="JAPFFK010000003">
    <property type="protein sequence ID" value="KAJ6770171.1"/>
    <property type="molecule type" value="Genomic_DNA"/>
</dbReference>
<dbReference type="GO" id="GO:0003677">
    <property type="term" value="F:DNA binding"/>
    <property type="evidence" value="ECO:0007669"/>
    <property type="project" value="UniProtKB-KW"/>
</dbReference>
<dbReference type="SMART" id="SM00614">
    <property type="entry name" value="ZnF_BED"/>
    <property type="match status" value="1"/>
</dbReference>
<gene>
    <name evidence="12" type="ORF">OIU79_020916</name>
</gene>
<sequence length="567" mass="65115">MEVSNESAIKKPKRLTSIVWNHFQRIRKADVCYAVCVHCDKKLSGSSNSGTTHLRNHLMRCLKRSNYDVSQLLSAKKKKKDTSLSIANVNANYDEAQRKDEYIKPTIIKFDHEQRKDEIISLGSCRFDQERSHLDLARMIILHGYPLTMVEHVGFKIFVKNLQPLFEIVPNSSIEVSCIEIYMKEKQKVYEMINRWHGRINLAVEMWSSPENTEYLCLTAHYIDEDWKLQQKILNFVTLDSSHTEDMLSEVIINCLMEWDVECNLFAMTFDDCYADDDIVLRIKDRISQNRPLSSNGQLFDVRSVAHVLNLIVQDAVETLREVTEKVRGSVRYVKSSQLIEWCKNPDDFLSSMALKMKAKFDRYWSKCSLALAVAAILDPRFKMKLVEYYYSQIYGSTALDRIKEVSDGIKELFNAYSICSTLVDQGSSLPGSSLPSTSTDSRDRLKGFDKFLHESSQGQSAISDLNKYLEEPVFPRNCDFNILNWWKVHTPRYPILSMMARDILGTPMSTIAPELAFGVGGRVLDSYRCSLNPETRQALICTRDWLQVESEDHNPSSALALYAEAS</sequence>
<reference evidence="12" key="2">
    <citation type="journal article" date="2023" name="Int. J. Mol. Sci.">
        <title>De Novo Assembly and Annotation of 11 Diverse Shrub Willow (Salix) Genomes Reveals Novel Gene Organization in Sex-Linked Regions.</title>
        <authorList>
            <person name="Hyden B."/>
            <person name="Feng K."/>
            <person name="Yates T.B."/>
            <person name="Jawdy S."/>
            <person name="Cereghino C."/>
            <person name="Smart L.B."/>
            <person name="Muchero W."/>
        </authorList>
    </citation>
    <scope>NUCLEOTIDE SEQUENCE</scope>
    <source>
        <tissue evidence="12">Shoot tip</tissue>
    </source>
</reference>
<evidence type="ECO:0000256" key="5">
    <source>
        <dbReference type="ARBA" id="ARBA00022833"/>
    </source>
</evidence>
<evidence type="ECO:0000256" key="8">
    <source>
        <dbReference type="ARBA" id="ARBA00023163"/>
    </source>
</evidence>
<dbReference type="InterPro" id="IPR036236">
    <property type="entry name" value="Znf_C2H2_sf"/>
</dbReference>
<comment type="caution">
    <text evidence="12">The sequence shown here is derived from an EMBL/GenBank/DDBJ whole genome shotgun (WGS) entry which is preliminary data.</text>
</comment>
<reference evidence="12" key="1">
    <citation type="submission" date="2022-11" db="EMBL/GenBank/DDBJ databases">
        <authorList>
            <person name="Hyden B.L."/>
            <person name="Feng K."/>
            <person name="Yates T."/>
            <person name="Jawdy S."/>
            <person name="Smart L.B."/>
            <person name="Muchero W."/>
        </authorList>
    </citation>
    <scope>NUCLEOTIDE SEQUENCE</scope>
    <source>
        <tissue evidence="12">Shoot tip</tissue>
    </source>
</reference>
<dbReference type="Pfam" id="PF05699">
    <property type="entry name" value="Dimer_Tnp_hAT"/>
    <property type="match status" value="1"/>
</dbReference>
<evidence type="ECO:0000313" key="12">
    <source>
        <dbReference type="EMBL" id="KAJ6770171.1"/>
    </source>
</evidence>
<dbReference type="InterPro" id="IPR052035">
    <property type="entry name" value="ZnF_BED_domain_contain"/>
</dbReference>
<evidence type="ECO:0000256" key="3">
    <source>
        <dbReference type="ARBA" id="ARBA00022723"/>
    </source>
</evidence>
<evidence type="ECO:0000259" key="11">
    <source>
        <dbReference type="PROSITE" id="PS50808"/>
    </source>
</evidence>
<dbReference type="PANTHER" id="PTHR46481">
    <property type="entry name" value="ZINC FINGER BED DOMAIN-CONTAINING PROTEIN 4"/>
    <property type="match status" value="1"/>
</dbReference>
<accession>A0A9Q1AGF8</accession>
<keyword evidence="4 10" id="KW-0863">Zinc-finger</keyword>
<name>A0A9Q1AGF8_SALPP</name>
<evidence type="ECO:0000256" key="4">
    <source>
        <dbReference type="ARBA" id="ARBA00022771"/>
    </source>
</evidence>
<dbReference type="GO" id="GO:0046983">
    <property type="term" value="F:protein dimerization activity"/>
    <property type="evidence" value="ECO:0007669"/>
    <property type="project" value="InterPro"/>
</dbReference>
<keyword evidence="9" id="KW-0539">Nucleus</keyword>
<evidence type="ECO:0000256" key="9">
    <source>
        <dbReference type="ARBA" id="ARBA00023242"/>
    </source>
</evidence>
<dbReference type="InterPro" id="IPR008906">
    <property type="entry name" value="HATC_C_dom"/>
</dbReference>
<dbReference type="Proteomes" id="UP001151532">
    <property type="component" value="Chromosome 11"/>
</dbReference>
<comment type="subcellular location">
    <subcellularLocation>
        <location evidence="1">Nucleus</location>
    </subcellularLocation>
</comment>
<dbReference type="PROSITE" id="PS50808">
    <property type="entry name" value="ZF_BED"/>
    <property type="match status" value="1"/>
</dbReference>
<evidence type="ECO:0000256" key="7">
    <source>
        <dbReference type="ARBA" id="ARBA00023125"/>
    </source>
</evidence>
<dbReference type="SUPFAM" id="SSF57667">
    <property type="entry name" value="beta-beta-alpha zinc fingers"/>
    <property type="match status" value="1"/>
</dbReference>
<keyword evidence="6" id="KW-0805">Transcription regulation</keyword>
<dbReference type="Pfam" id="PF14372">
    <property type="entry name" value="hAT-like_RNase-H"/>
    <property type="match status" value="1"/>
</dbReference>
<dbReference type="AlphaFoldDB" id="A0A9Q1AGF8"/>
<evidence type="ECO:0000256" key="10">
    <source>
        <dbReference type="PROSITE-ProRule" id="PRU00027"/>
    </source>
</evidence>
<dbReference type="PANTHER" id="PTHR46481:SF11">
    <property type="entry name" value="ZINC FINGER BED DOMAIN-CONTAINING PROTEIN RICESLEEPER 2-LIKE"/>
    <property type="match status" value="1"/>
</dbReference>
<protein>
    <submittedName>
        <fullName evidence="12">ZINC FINGER BED DOMAIN-CONTAINING PROTEIN RICESLEEPER 1-LIKE</fullName>
    </submittedName>
</protein>
<evidence type="ECO:0000256" key="1">
    <source>
        <dbReference type="ARBA" id="ARBA00004123"/>
    </source>
</evidence>
<feature type="domain" description="BED-type" evidence="11">
    <location>
        <begin position="14"/>
        <end position="69"/>
    </location>
</feature>
<keyword evidence="8" id="KW-0804">Transcription</keyword>
<dbReference type="InterPro" id="IPR003656">
    <property type="entry name" value="Znf_BED"/>
</dbReference>
<dbReference type="SUPFAM" id="SSF53098">
    <property type="entry name" value="Ribonuclease H-like"/>
    <property type="match status" value="1"/>
</dbReference>
<keyword evidence="5" id="KW-0862">Zinc</keyword>